<dbReference type="InterPro" id="IPR000719">
    <property type="entry name" value="Prot_kinase_dom"/>
</dbReference>
<dbReference type="SMART" id="SM00220">
    <property type="entry name" value="S_TKc"/>
    <property type="match status" value="1"/>
</dbReference>
<dbReference type="EMBL" id="LGRN01000098">
    <property type="protein sequence ID" value="OJD16656.1"/>
    <property type="molecule type" value="Genomic_DNA"/>
</dbReference>
<dbReference type="VEuPathDB" id="FungiDB:AJ78_03208"/>
<dbReference type="GO" id="GO:0005737">
    <property type="term" value="C:cytoplasm"/>
    <property type="evidence" value="ECO:0007669"/>
    <property type="project" value="TreeGrafter"/>
</dbReference>
<dbReference type="GO" id="GO:0000082">
    <property type="term" value="P:G1/S transition of mitotic cell cycle"/>
    <property type="evidence" value="ECO:0007669"/>
    <property type="project" value="TreeGrafter"/>
</dbReference>
<dbReference type="Proteomes" id="UP000182235">
    <property type="component" value="Unassembled WGS sequence"/>
</dbReference>
<dbReference type="FunFam" id="1.10.510.10:FF:000924">
    <property type="entry name" value="Cell division protein kinase (Ctk1), putative"/>
    <property type="match status" value="1"/>
</dbReference>
<evidence type="ECO:0000256" key="3">
    <source>
        <dbReference type="ARBA" id="ARBA00022741"/>
    </source>
</evidence>
<name>A0A1J9PJI8_9EURO</name>
<evidence type="ECO:0000256" key="5">
    <source>
        <dbReference type="ARBA" id="ARBA00047811"/>
    </source>
</evidence>
<sequence length="426" mass="46990">MAYKSDWKTDVGFIDRLTVVRLLIAAYQSAVPSASFSEAHAEAKKLENNAFSQASSKEQYQAECQKAIDDLDNREHPAPIPNAPDVVDNENDNVNDESNATSTGGKKIGPHENAIYHQEGIFSTVYKAKTDSGTTVALKLTTPHIMSPPHDSKREARILAALSDSNVIPLLDTFNQPGGHFILVFPFMPLHFDDLMHRKVLSAHQARSHLRDLFRALAYIHAQGIIHRDVKPSNILLRDPSGPAYLADFGIAWSPTDESSEDADKKITDVGTTCYRPPEILFGDKAYGTSLDLWAAGCVVAEAVDINHKQLFDAGELGSELALVHSMFKTLGTPNAESWPSNKNLPDWGKIQFMEYPAKPWTEILSGASTNGRDLVSKLVRFESSERLPAAERENNGERIGSGASIFGHIEDHSLISNAYYDYRTV</sequence>
<dbReference type="InterPro" id="IPR011009">
    <property type="entry name" value="Kinase-like_dom_sf"/>
</dbReference>
<evidence type="ECO:0000256" key="7">
    <source>
        <dbReference type="SAM" id="MobiDB-lite"/>
    </source>
</evidence>
<evidence type="ECO:0000313" key="10">
    <source>
        <dbReference type="Proteomes" id="UP000182235"/>
    </source>
</evidence>
<organism evidence="9 10">
    <name type="scientific">Emergomyces pasteurianus Ep9510</name>
    <dbReference type="NCBI Taxonomy" id="1447872"/>
    <lineage>
        <taxon>Eukaryota</taxon>
        <taxon>Fungi</taxon>
        <taxon>Dikarya</taxon>
        <taxon>Ascomycota</taxon>
        <taxon>Pezizomycotina</taxon>
        <taxon>Eurotiomycetes</taxon>
        <taxon>Eurotiomycetidae</taxon>
        <taxon>Onygenales</taxon>
        <taxon>Ajellomycetaceae</taxon>
        <taxon>Emergomyces</taxon>
    </lineage>
</organism>
<evidence type="ECO:0000256" key="4">
    <source>
        <dbReference type="ARBA" id="ARBA00022840"/>
    </source>
</evidence>
<dbReference type="PROSITE" id="PS00108">
    <property type="entry name" value="PROTEIN_KINASE_ST"/>
    <property type="match status" value="1"/>
</dbReference>
<evidence type="ECO:0000313" key="9">
    <source>
        <dbReference type="EMBL" id="OJD16656.1"/>
    </source>
</evidence>
<comment type="catalytic activity">
    <reaction evidence="6">
        <text>L-seryl-[protein] + ATP = O-phospho-L-seryl-[protein] + ADP + H(+)</text>
        <dbReference type="Rhea" id="RHEA:17989"/>
        <dbReference type="Rhea" id="RHEA-COMP:9863"/>
        <dbReference type="Rhea" id="RHEA-COMP:11604"/>
        <dbReference type="ChEBI" id="CHEBI:15378"/>
        <dbReference type="ChEBI" id="CHEBI:29999"/>
        <dbReference type="ChEBI" id="CHEBI:30616"/>
        <dbReference type="ChEBI" id="CHEBI:83421"/>
        <dbReference type="ChEBI" id="CHEBI:456216"/>
        <dbReference type="EC" id="2.7.11.22"/>
    </reaction>
</comment>
<dbReference type="GO" id="GO:0005634">
    <property type="term" value="C:nucleus"/>
    <property type="evidence" value="ECO:0007669"/>
    <property type="project" value="TreeGrafter"/>
</dbReference>
<protein>
    <recommendedName>
        <fullName evidence="2">cyclin-dependent kinase</fullName>
        <ecNumber evidence="2">2.7.11.22</ecNumber>
    </recommendedName>
</protein>
<keyword evidence="9" id="KW-0808">Transferase</keyword>
<dbReference type="OrthoDB" id="413582at2759"/>
<evidence type="ECO:0000256" key="2">
    <source>
        <dbReference type="ARBA" id="ARBA00012425"/>
    </source>
</evidence>
<proteinExistence type="inferred from homology"/>
<dbReference type="GO" id="GO:0010389">
    <property type="term" value="P:regulation of G2/M transition of mitotic cell cycle"/>
    <property type="evidence" value="ECO:0007669"/>
    <property type="project" value="TreeGrafter"/>
</dbReference>
<dbReference type="GO" id="GO:0005524">
    <property type="term" value="F:ATP binding"/>
    <property type="evidence" value="ECO:0007669"/>
    <property type="project" value="UniProtKB-KW"/>
</dbReference>
<dbReference type="PANTHER" id="PTHR24056">
    <property type="entry name" value="CELL DIVISION PROTEIN KINASE"/>
    <property type="match status" value="1"/>
</dbReference>
<dbReference type="GO" id="GO:0010468">
    <property type="term" value="P:regulation of gene expression"/>
    <property type="evidence" value="ECO:0007669"/>
    <property type="project" value="TreeGrafter"/>
</dbReference>
<feature type="region of interest" description="Disordered" evidence="7">
    <location>
        <begin position="72"/>
        <end position="110"/>
    </location>
</feature>
<keyword evidence="4" id="KW-0067">ATP-binding</keyword>
<accession>A0A1J9PJI8</accession>
<dbReference type="PANTHER" id="PTHR24056:SF576">
    <property type="entry name" value="SERINE_THREONINE-PROTEIN KINASE CSK1"/>
    <property type="match status" value="1"/>
</dbReference>
<dbReference type="PROSITE" id="PS50011">
    <property type="entry name" value="PROTEIN_KINASE_DOM"/>
    <property type="match status" value="1"/>
</dbReference>
<dbReference type="Pfam" id="PF00069">
    <property type="entry name" value="Pkinase"/>
    <property type="match status" value="1"/>
</dbReference>
<dbReference type="STRING" id="1447872.A0A1J9PJI8"/>
<reference evidence="9 10" key="1">
    <citation type="submission" date="2015-07" db="EMBL/GenBank/DDBJ databases">
        <title>Emmonsia species relationships and genome sequence.</title>
        <authorList>
            <consortium name="The Broad Institute Genomics Platform"/>
            <person name="Cuomo C.A."/>
            <person name="Munoz J.F."/>
            <person name="Imamovic A."/>
            <person name="Priest M.E."/>
            <person name="Young S."/>
            <person name="Clay O.K."/>
            <person name="McEwen J.G."/>
        </authorList>
    </citation>
    <scope>NUCLEOTIDE SEQUENCE [LARGE SCALE GENOMIC DNA]</scope>
    <source>
        <strain evidence="9 10">UAMH 9510</strain>
    </source>
</reference>
<evidence type="ECO:0000256" key="6">
    <source>
        <dbReference type="ARBA" id="ARBA00048367"/>
    </source>
</evidence>
<dbReference type="GO" id="GO:0030332">
    <property type="term" value="F:cyclin binding"/>
    <property type="evidence" value="ECO:0007669"/>
    <property type="project" value="TreeGrafter"/>
</dbReference>
<dbReference type="EC" id="2.7.11.22" evidence="2"/>
<gene>
    <name evidence="9" type="ORF">AJ78_03208</name>
</gene>
<dbReference type="SUPFAM" id="SSF56112">
    <property type="entry name" value="Protein kinase-like (PK-like)"/>
    <property type="match status" value="1"/>
</dbReference>
<dbReference type="AlphaFoldDB" id="A0A1J9PJI8"/>
<comment type="catalytic activity">
    <reaction evidence="5">
        <text>L-threonyl-[protein] + ATP = O-phospho-L-threonyl-[protein] + ADP + H(+)</text>
        <dbReference type="Rhea" id="RHEA:46608"/>
        <dbReference type="Rhea" id="RHEA-COMP:11060"/>
        <dbReference type="Rhea" id="RHEA-COMP:11605"/>
        <dbReference type="ChEBI" id="CHEBI:15378"/>
        <dbReference type="ChEBI" id="CHEBI:30013"/>
        <dbReference type="ChEBI" id="CHEBI:30616"/>
        <dbReference type="ChEBI" id="CHEBI:61977"/>
        <dbReference type="ChEBI" id="CHEBI:456216"/>
        <dbReference type="EC" id="2.7.11.22"/>
    </reaction>
</comment>
<dbReference type="Gene3D" id="3.30.200.20">
    <property type="entry name" value="Phosphorylase Kinase, domain 1"/>
    <property type="match status" value="1"/>
</dbReference>
<keyword evidence="3" id="KW-0547">Nucleotide-binding</keyword>
<comment type="similarity">
    <text evidence="1">Belongs to the protein kinase superfamily. CMGC Ser/Thr protein kinase family. CDC2/CDKX subfamily.</text>
</comment>
<dbReference type="GO" id="GO:0007165">
    <property type="term" value="P:signal transduction"/>
    <property type="evidence" value="ECO:0007669"/>
    <property type="project" value="TreeGrafter"/>
</dbReference>
<evidence type="ECO:0000256" key="1">
    <source>
        <dbReference type="ARBA" id="ARBA00006485"/>
    </source>
</evidence>
<dbReference type="InterPro" id="IPR008271">
    <property type="entry name" value="Ser/Thr_kinase_AS"/>
</dbReference>
<dbReference type="Gene3D" id="1.10.510.10">
    <property type="entry name" value="Transferase(Phosphotransferase) domain 1"/>
    <property type="match status" value="1"/>
</dbReference>
<comment type="caution">
    <text evidence="9">The sequence shown here is derived from an EMBL/GenBank/DDBJ whole genome shotgun (WGS) entry which is preliminary data.</text>
</comment>
<keyword evidence="10" id="KW-1185">Reference proteome</keyword>
<feature type="domain" description="Protein kinase" evidence="8">
    <location>
        <begin position="111"/>
        <end position="416"/>
    </location>
</feature>
<evidence type="ECO:0000259" key="8">
    <source>
        <dbReference type="PROSITE" id="PS50011"/>
    </source>
</evidence>
<dbReference type="GO" id="GO:0000307">
    <property type="term" value="C:cyclin-dependent protein kinase holoenzyme complex"/>
    <property type="evidence" value="ECO:0007669"/>
    <property type="project" value="TreeGrafter"/>
</dbReference>
<dbReference type="GO" id="GO:0004693">
    <property type="term" value="F:cyclin-dependent protein serine/threonine kinase activity"/>
    <property type="evidence" value="ECO:0007669"/>
    <property type="project" value="UniProtKB-EC"/>
</dbReference>
<dbReference type="InterPro" id="IPR050108">
    <property type="entry name" value="CDK"/>
</dbReference>
<keyword evidence="9" id="KW-0418">Kinase</keyword>